<proteinExistence type="predicted"/>
<organism evidence="1 2">
    <name type="scientific">Tardiphaga alba</name>
    <dbReference type="NCBI Taxonomy" id="340268"/>
    <lineage>
        <taxon>Bacteria</taxon>
        <taxon>Pseudomonadati</taxon>
        <taxon>Pseudomonadota</taxon>
        <taxon>Alphaproteobacteria</taxon>
        <taxon>Hyphomicrobiales</taxon>
        <taxon>Nitrobacteraceae</taxon>
        <taxon>Tardiphaga</taxon>
    </lineage>
</organism>
<dbReference type="Pfam" id="PF14076">
    <property type="entry name" value="DUF4258"/>
    <property type="match status" value="1"/>
</dbReference>
<evidence type="ECO:0000313" key="1">
    <source>
        <dbReference type="EMBL" id="QUS38192.1"/>
    </source>
</evidence>
<accession>A0ABX8A491</accession>
<dbReference type="RefSeq" id="WP_211911728.1">
    <property type="nucleotide sequence ID" value="NZ_CP036498.1"/>
</dbReference>
<gene>
    <name evidence="1" type="ORF">RPMA_04505</name>
</gene>
<sequence>MQKPLVLTYHARVRMAERKLPLSWVEQTAHHPDWIEPEPSEPSVERRFRAISDFGGRVLRVACVETDSHIRIITITFDRNARRKS</sequence>
<dbReference type="Proteomes" id="UP000682843">
    <property type="component" value="Chromosome"/>
</dbReference>
<keyword evidence="2" id="KW-1185">Reference proteome</keyword>
<protein>
    <submittedName>
        <fullName evidence="1">DUF4258 domain-containing protein</fullName>
    </submittedName>
</protein>
<dbReference type="InterPro" id="IPR025354">
    <property type="entry name" value="DUF4258"/>
</dbReference>
<evidence type="ECO:0000313" key="2">
    <source>
        <dbReference type="Proteomes" id="UP000682843"/>
    </source>
</evidence>
<reference evidence="1 2" key="1">
    <citation type="submission" date="2019-02" db="EMBL/GenBank/DDBJ databases">
        <title>Emended description of the genus Rhodopseudomonas and description of Rhodopseudomonas albus sp. nov., a non-phototrophic, heavy-metal-tolerant bacterium isolated from garden soil.</title>
        <authorList>
            <person name="Bao Z."/>
            <person name="Cao W.W."/>
            <person name="Sato Y."/>
            <person name="Nishizawa T."/>
            <person name="Zhao J."/>
            <person name="Guo Y."/>
            <person name="Ohta H."/>
        </authorList>
    </citation>
    <scope>NUCLEOTIDE SEQUENCE [LARGE SCALE GENOMIC DNA]</scope>
    <source>
        <strain evidence="1 2">SK50-23</strain>
    </source>
</reference>
<name>A0ABX8A491_9BRAD</name>
<dbReference type="EMBL" id="CP036498">
    <property type="protein sequence ID" value="QUS38192.1"/>
    <property type="molecule type" value="Genomic_DNA"/>
</dbReference>